<dbReference type="Pfam" id="PF08331">
    <property type="entry name" value="QueG_DUF1730"/>
    <property type="match status" value="1"/>
</dbReference>
<dbReference type="InterPro" id="IPR036631">
    <property type="entry name" value="MGMT_N_sf"/>
</dbReference>
<dbReference type="GO" id="GO:0051539">
    <property type="term" value="F:4 iron, 4 sulfur cluster binding"/>
    <property type="evidence" value="ECO:0007669"/>
    <property type="project" value="UniProtKB-KW"/>
</dbReference>
<keyword evidence="8" id="KW-0479">Metal-binding</keyword>
<evidence type="ECO:0000256" key="12">
    <source>
        <dbReference type="ARBA" id="ARBA00023004"/>
    </source>
</evidence>
<dbReference type="PANTHER" id="PTHR30002:SF4">
    <property type="entry name" value="EPOXYQUEUOSINE REDUCTASE"/>
    <property type="match status" value="1"/>
</dbReference>
<evidence type="ECO:0000256" key="14">
    <source>
        <dbReference type="ARBA" id="ARBA00023204"/>
    </source>
</evidence>
<dbReference type="SUPFAM" id="SSF54862">
    <property type="entry name" value="4Fe-4S ferredoxins"/>
    <property type="match status" value="1"/>
</dbReference>
<comment type="miscellaneous">
    <text evidence="16">This enzyme catalyzes only one turnover and therefore is not strictly catalytic. According to one definition, an enzyme is a biocatalyst that acts repeatedly and over many reaction cycles.</text>
</comment>
<dbReference type="Pfam" id="PF13646">
    <property type="entry name" value="HEAT_2"/>
    <property type="match status" value="1"/>
</dbReference>
<evidence type="ECO:0000256" key="3">
    <source>
        <dbReference type="ARBA" id="ARBA00022485"/>
    </source>
</evidence>
<keyword evidence="10" id="KW-0671">Queuosine biosynthesis</keyword>
<dbReference type="PROSITE" id="PS51379">
    <property type="entry name" value="4FE4S_FER_2"/>
    <property type="match status" value="1"/>
</dbReference>
<dbReference type="SUPFAM" id="SSF48371">
    <property type="entry name" value="ARM repeat"/>
    <property type="match status" value="1"/>
</dbReference>
<dbReference type="Gene3D" id="3.30.70.20">
    <property type="match status" value="1"/>
</dbReference>
<dbReference type="InterPro" id="IPR036388">
    <property type="entry name" value="WH-like_DNA-bd_sf"/>
</dbReference>
<dbReference type="HAMAP" id="MF_00772">
    <property type="entry name" value="OGT"/>
    <property type="match status" value="1"/>
</dbReference>
<name>A0A5M9WZZ1_PAEAM</name>
<dbReference type="GO" id="GO:0008616">
    <property type="term" value="P:tRNA queuosine(34) biosynthetic process"/>
    <property type="evidence" value="ECO:0007669"/>
    <property type="project" value="UniProtKB-KW"/>
</dbReference>
<dbReference type="GO" id="GO:0006307">
    <property type="term" value="P:DNA alkylation repair"/>
    <property type="evidence" value="ECO:0007669"/>
    <property type="project" value="UniProtKB-UniRule"/>
</dbReference>
<dbReference type="InterPro" id="IPR017900">
    <property type="entry name" value="4Fe4S_Fe_S_CS"/>
</dbReference>
<dbReference type="RefSeq" id="WP_123066846.1">
    <property type="nucleotide sequence ID" value="NZ_RIAS01000019.1"/>
</dbReference>
<dbReference type="OrthoDB" id="9784571at2"/>
<dbReference type="InterPro" id="IPR004155">
    <property type="entry name" value="PBS_lyase_HEAT"/>
</dbReference>
<evidence type="ECO:0000256" key="9">
    <source>
        <dbReference type="ARBA" id="ARBA00022763"/>
    </source>
</evidence>
<comment type="function">
    <text evidence="16">Involved in the cellular defense against the biological effects of O6-methylguanine (O6-MeG) and O4-methylthymine (O4-MeT) in DNA. Repairs the methylated nucleobase in DNA by stoichiometrically transferring the methyl group to a cysteine residue in the enzyme. This is a suicide reaction: the enzyme is irreversibly inactivated.</text>
</comment>
<keyword evidence="6 16" id="KW-0808">Transferase</keyword>
<comment type="caution">
    <text evidence="19">The sequence shown here is derived from an EMBL/GenBank/DDBJ whole genome shotgun (WGS) entry which is preliminary data.</text>
</comment>
<feature type="active site" description="Nucleophile; methyl group acceptor" evidence="16">
    <location>
        <position position="619"/>
    </location>
</feature>
<evidence type="ECO:0000256" key="11">
    <source>
        <dbReference type="ARBA" id="ARBA00023002"/>
    </source>
</evidence>
<dbReference type="FunFam" id="1.10.10.10:FF:000214">
    <property type="entry name" value="Methylated-DNA--protein-cysteine methyltransferase"/>
    <property type="match status" value="1"/>
</dbReference>
<keyword evidence="14 16" id="KW-0234">DNA repair</keyword>
<evidence type="ECO:0000256" key="16">
    <source>
        <dbReference type="HAMAP-Rule" id="MF_00772"/>
    </source>
</evidence>
<comment type="similarity">
    <text evidence="2 16">Belongs to the MGMT family.</text>
</comment>
<evidence type="ECO:0000256" key="10">
    <source>
        <dbReference type="ARBA" id="ARBA00022785"/>
    </source>
</evidence>
<dbReference type="Gene3D" id="1.25.10.10">
    <property type="entry name" value="Leucine-rich Repeat Variant"/>
    <property type="match status" value="1"/>
</dbReference>
<dbReference type="InterPro" id="IPR036217">
    <property type="entry name" value="MethylDNA_cys_MeTrfase_DNAb"/>
</dbReference>
<dbReference type="Pfam" id="PF01035">
    <property type="entry name" value="DNA_binding_1"/>
    <property type="match status" value="1"/>
</dbReference>
<comment type="catalytic activity">
    <reaction evidence="1 16">
        <text>a 4-O-methyl-thymidine in DNA + L-cysteinyl-[protein] = a thymidine in DNA + S-methyl-L-cysteinyl-[protein]</text>
        <dbReference type="Rhea" id="RHEA:53428"/>
        <dbReference type="Rhea" id="RHEA-COMP:10131"/>
        <dbReference type="Rhea" id="RHEA-COMP:10132"/>
        <dbReference type="Rhea" id="RHEA-COMP:13555"/>
        <dbReference type="Rhea" id="RHEA-COMP:13556"/>
        <dbReference type="ChEBI" id="CHEBI:29950"/>
        <dbReference type="ChEBI" id="CHEBI:82612"/>
        <dbReference type="ChEBI" id="CHEBI:137386"/>
        <dbReference type="ChEBI" id="CHEBI:137387"/>
        <dbReference type="EC" id="2.1.1.63"/>
    </reaction>
</comment>
<dbReference type="EMBL" id="RIAS01000019">
    <property type="protein sequence ID" value="KAA8787161.1"/>
    <property type="molecule type" value="Genomic_DNA"/>
</dbReference>
<dbReference type="Gene3D" id="3.30.160.70">
    <property type="entry name" value="Methylated DNA-protein cysteine methyltransferase domain"/>
    <property type="match status" value="1"/>
</dbReference>
<keyword evidence="4 16" id="KW-0963">Cytoplasm</keyword>
<evidence type="ECO:0000256" key="15">
    <source>
        <dbReference type="ARBA" id="ARBA00049348"/>
    </source>
</evidence>
<keyword evidence="13" id="KW-0411">Iron-sulfur</keyword>
<dbReference type="Pfam" id="PF13484">
    <property type="entry name" value="Fer4_16"/>
    <property type="match status" value="1"/>
</dbReference>
<dbReference type="NCBIfam" id="TIGR00276">
    <property type="entry name" value="tRNA epoxyqueuosine(34) reductase QueG"/>
    <property type="match status" value="1"/>
</dbReference>
<evidence type="ECO:0000259" key="18">
    <source>
        <dbReference type="PROSITE" id="PS51379"/>
    </source>
</evidence>
<reference evidence="19 20" key="1">
    <citation type="journal article" date="2019" name="J. Ind. Microbiol. Biotechnol.">
        <title>Paenibacillus amylolyticus 27C64 has a diverse set of carbohydrate-active enzymes and complete pectin deconstruction system.</title>
        <authorList>
            <person name="Keggi C."/>
            <person name="Doran-Peterson J."/>
        </authorList>
    </citation>
    <scope>NUCLEOTIDE SEQUENCE [LARGE SCALE GENOMIC DNA]</scope>
    <source>
        <strain evidence="19 20">27C64</strain>
    </source>
</reference>
<dbReference type="FunFam" id="3.30.70.20:FF:000037">
    <property type="entry name" value="Epoxyqueuosine reductase"/>
    <property type="match status" value="1"/>
</dbReference>
<dbReference type="SUPFAM" id="SSF53155">
    <property type="entry name" value="Methylated DNA-protein cysteine methyltransferase domain"/>
    <property type="match status" value="1"/>
</dbReference>
<dbReference type="InterPro" id="IPR008332">
    <property type="entry name" value="MethylG_MeTrfase_N"/>
</dbReference>
<evidence type="ECO:0000256" key="6">
    <source>
        <dbReference type="ARBA" id="ARBA00022679"/>
    </source>
</evidence>
<feature type="domain" description="4Fe-4S ferredoxin-type" evidence="18">
    <location>
        <begin position="190"/>
        <end position="220"/>
    </location>
</feature>
<dbReference type="PANTHER" id="PTHR30002">
    <property type="entry name" value="EPOXYQUEUOSINE REDUCTASE"/>
    <property type="match status" value="1"/>
</dbReference>
<dbReference type="Pfam" id="PF02870">
    <property type="entry name" value="Methyltransf_1N"/>
    <property type="match status" value="1"/>
</dbReference>
<organism evidence="19 20">
    <name type="scientific">Paenibacillus amylolyticus</name>
    <dbReference type="NCBI Taxonomy" id="1451"/>
    <lineage>
        <taxon>Bacteria</taxon>
        <taxon>Bacillati</taxon>
        <taxon>Bacillota</taxon>
        <taxon>Bacilli</taxon>
        <taxon>Bacillales</taxon>
        <taxon>Paenibacillaceae</taxon>
        <taxon>Paenibacillus</taxon>
    </lineage>
</organism>
<dbReference type="AlphaFoldDB" id="A0A5M9WZZ1"/>
<evidence type="ECO:0000256" key="13">
    <source>
        <dbReference type="ARBA" id="ARBA00023014"/>
    </source>
</evidence>
<dbReference type="SUPFAM" id="SSF46767">
    <property type="entry name" value="Methylated DNA-protein cysteine methyltransferase, C-terminal domain"/>
    <property type="match status" value="1"/>
</dbReference>
<dbReference type="Proteomes" id="UP000323664">
    <property type="component" value="Unassembled WGS sequence"/>
</dbReference>
<dbReference type="InterPro" id="IPR016024">
    <property type="entry name" value="ARM-type_fold"/>
</dbReference>
<dbReference type="InterPro" id="IPR017896">
    <property type="entry name" value="4Fe4S_Fe-S-bd"/>
</dbReference>
<dbReference type="GO" id="GO:0032259">
    <property type="term" value="P:methylation"/>
    <property type="evidence" value="ECO:0007669"/>
    <property type="project" value="UniProtKB-KW"/>
</dbReference>
<dbReference type="InterPro" id="IPR014048">
    <property type="entry name" value="MethylDNA_cys_MeTrfase_DNA-bd"/>
</dbReference>
<accession>A0A5M9WZZ1</accession>
<comment type="catalytic activity">
    <reaction evidence="15 16">
        <text>a 6-O-methyl-2'-deoxyguanosine in DNA + L-cysteinyl-[protein] = S-methyl-L-cysteinyl-[protein] + a 2'-deoxyguanosine in DNA</text>
        <dbReference type="Rhea" id="RHEA:24000"/>
        <dbReference type="Rhea" id="RHEA-COMP:10131"/>
        <dbReference type="Rhea" id="RHEA-COMP:10132"/>
        <dbReference type="Rhea" id="RHEA-COMP:11367"/>
        <dbReference type="Rhea" id="RHEA-COMP:11368"/>
        <dbReference type="ChEBI" id="CHEBI:29950"/>
        <dbReference type="ChEBI" id="CHEBI:82612"/>
        <dbReference type="ChEBI" id="CHEBI:85445"/>
        <dbReference type="ChEBI" id="CHEBI:85448"/>
        <dbReference type="EC" id="2.1.1.63"/>
    </reaction>
</comment>
<dbReference type="GO" id="GO:0003908">
    <property type="term" value="F:methylated-DNA-[protein]-cysteine S-methyltransferase activity"/>
    <property type="evidence" value="ECO:0007669"/>
    <property type="project" value="UniProtKB-UniRule"/>
</dbReference>
<evidence type="ECO:0000256" key="7">
    <source>
        <dbReference type="ARBA" id="ARBA00022694"/>
    </source>
</evidence>
<gene>
    <name evidence="19" type="primary">queG</name>
    <name evidence="19" type="ORF">EC604_25345</name>
</gene>
<evidence type="ECO:0000313" key="19">
    <source>
        <dbReference type="EMBL" id="KAA8787161.1"/>
    </source>
</evidence>
<feature type="region of interest" description="Disordered" evidence="17">
    <location>
        <begin position="441"/>
        <end position="467"/>
    </location>
</feature>
<dbReference type="SMART" id="SM00567">
    <property type="entry name" value="EZ_HEAT"/>
    <property type="match status" value="2"/>
</dbReference>
<keyword evidence="12" id="KW-0408">Iron</keyword>
<protein>
    <recommendedName>
        <fullName evidence="16">Methylated-DNA--protein-cysteine methyltransferase</fullName>
        <ecNumber evidence="16">2.1.1.63</ecNumber>
    </recommendedName>
    <alternativeName>
        <fullName evidence="16">6-O-methylguanine-DNA methyltransferase</fullName>
        <shortName evidence="16">MGMT</shortName>
    </alternativeName>
    <alternativeName>
        <fullName evidence="16">O-6-methylguanine-DNA-alkyltransferase</fullName>
    </alternativeName>
</protein>
<dbReference type="InterPro" id="IPR013542">
    <property type="entry name" value="QueG_DUF1730"/>
</dbReference>
<dbReference type="CDD" id="cd06445">
    <property type="entry name" value="ATase"/>
    <property type="match status" value="1"/>
</dbReference>
<keyword evidence="3" id="KW-0004">4Fe-4S</keyword>
<keyword evidence="9 16" id="KW-0227">DNA damage</keyword>
<dbReference type="GO" id="GO:0005737">
    <property type="term" value="C:cytoplasm"/>
    <property type="evidence" value="ECO:0007669"/>
    <property type="project" value="UniProtKB-SubCell"/>
</dbReference>
<keyword evidence="11 19" id="KW-0560">Oxidoreductase</keyword>
<dbReference type="PROSITE" id="PS00198">
    <property type="entry name" value="4FE4S_FER_1"/>
    <property type="match status" value="1"/>
</dbReference>
<dbReference type="GO" id="GO:0046872">
    <property type="term" value="F:metal ion binding"/>
    <property type="evidence" value="ECO:0007669"/>
    <property type="project" value="UniProtKB-KW"/>
</dbReference>
<evidence type="ECO:0000256" key="8">
    <source>
        <dbReference type="ARBA" id="ARBA00022723"/>
    </source>
</evidence>
<evidence type="ECO:0000256" key="4">
    <source>
        <dbReference type="ARBA" id="ARBA00022490"/>
    </source>
</evidence>
<evidence type="ECO:0000256" key="5">
    <source>
        <dbReference type="ARBA" id="ARBA00022603"/>
    </source>
</evidence>
<evidence type="ECO:0000313" key="20">
    <source>
        <dbReference type="Proteomes" id="UP000323664"/>
    </source>
</evidence>
<comment type="subcellular location">
    <subcellularLocation>
        <location evidence="16">Cytoplasm</location>
    </subcellularLocation>
</comment>
<dbReference type="Gene3D" id="1.10.10.10">
    <property type="entry name" value="Winged helix-like DNA-binding domain superfamily/Winged helix DNA-binding domain"/>
    <property type="match status" value="1"/>
</dbReference>
<evidence type="ECO:0000256" key="1">
    <source>
        <dbReference type="ARBA" id="ARBA00001286"/>
    </source>
</evidence>
<dbReference type="GO" id="GO:0052693">
    <property type="term" value="F:epoxyqueuosine reductase activity"/>
    <property type="evidence" value="ECO:0007669"/>
    <property type="project" value="TreeGrafter"/>
</dbReference>
<dbReference type="InterPro" id="IPR023546">
    <property type="entry name" value="MGMT"/>
</dbReference>
<dbReference type="InterPro" id="IPR011989">
    <property type="entry name" value="ARM-like"/>
</dbReference>
<sequence>MTNVRTGAAQAASVWEALKQEIKAAGPELGIDDIGFASADPFISLKSLLEQSRDKGYASGFEEPDIEKRVHPALPDSEPASLIAIAVAYPSKMVNPPKSEPGAYRGIFARSAWGQDYHQVLRAAMDKLVNFIRERVPEAIIESMVDTGVLVDRAVSQRAGIGFSAKNCSIISPKFGSWIFLGELVTNIPFPPDTPVTEDCGECTKCIDACPTGALVGPGQLNAQRCISFLTQTKGFLDEEFMLKIGNRLYGCDTCQIVCPKNRGKNWDHHPEFHPDPEVVKPLLLPLLDIGNREFKERFGQSSAAWRGKKPIQRNAVIALGNFKDKSAVPKLTQVLKRDPRPELRGTAAWALSRIGGEDAMRAIGEAAAIEQDGNVLSMLQKAKERLLSSETLPDPSQAEQVNVAKQVHAIEQERVDIEGVVKDGQTEFLSQIRDTEFGKDIQWTTNGSKSEGEGEPEQSVSSGRSEAAAWKPSAVTGLHGKPVYYDEVLTPIGTLTVCATDEGLCHIDFGAFHVREAHLQQWARTWVGEYRYEKNEERLSEAAKQLGQYFAGERTTFDLKLKQYGTAFQLQVWEVLSDISYGEALTHQEVAEKIGRPKAVRAVLDAISKNPIPIIIPCHRMSGKDGTLVGYAGGLQTKEQLLALEQQS</sequence>
<evidence type="ECO:0000256" key="2">
    <source>
        <dbReference type="ARBA" id="ARBA00008711"/>
    </source>
</evidence>
<keyword evidence="5 16" id="KW-0489">Methyltransferase</keyword>
<keyword evidence="7" id="KW-0819">tRNA processing</keyword>
<proteinExistence type="inferred from homology"/>
<dbReference type="NCBIfam" id="TIGR00589">
    <property type="entry name" value="ogt"/>
    <property type="match status" value="1"/>
</dbReference>
<dbReference type="EC" id="2.1.1.63" evidence="16"/>
<evidence type="ECO:0000256" key="17">
    <source>
        <dbReference type="SAM" id="MobiDB-lite"/>
    </source>
</evidence>
<dbReference type="InterPro" id="IPR004453">
    <property type="entry name" value="QueG"/>
</dbReference>